<evidence type="ECO:0000313" key="2">
    <source>
        <dbReference type="EMBL" id="NCS90900.1"/>
    </source>
</evidence>
<organism evidence="1 3">
    <name type="scientific">Candidatus Altarchaeum hamiconexum</name>
    <dbReference type="NCBI Taxonomy" id="1803513"/>
    <lineage>
        <taxon>Archaea</taxon>
        <taxon>Candidatus Altarchaeota</taxon>
        <taxon>Candidatus Altiarchaeia</taxon>
        <taxon>Candidatus Altarchaeales</taxon>
        <taxon>Candidatus Altarchaeaceae</taxon>
        <taxon>Candidatus Altarchaeum</taxon>
    </lineage>
</organism>
<name>A0A8J7YXD4_9ARCH</name>
<gene>
    <name evidence="2" type="ORF">GW779_00530</name>
    <name evidence="1" type="ORF">GW910_05700</name>
</gene>
<dbReference type="EMBL" id="JAACVF010000156">
    <property type="protein sequence ID" value="NCN65533.1"/>
    <property type="molecule type" value="Genomic_DNA"/>
</dbReference>
<proteinExistence type="predicted"/>
<evidence type="ECO:0000313" key="3">
    <source>
        <dbReference type="Proteomes" id="UP000768163"/>
    </source>
</evidence>
<comment type="caution">
    <text evidence="1">The sequence shown here is derived from an EMBL/GenBank/DDBJ whole genome shotgun (WGS) entry which is preliminary data.</text>
</comment>
<dbReference type="AlphaFoldDB" id="A0A8J7YXD4"/>
<evidence type="ECO:0000313" key="1">
    <source>
        <dbReference type="EMBL" id="NCN65533.1"/>
    </source>
</evidence>
<accession>A0A8J7YXD4</accession>
<protein>
    <recommendedName>
        <fullName evidence="4">PIN domain-containing protein</fullName>
    </recommendedName>
</protein>
<sequence>MANLGGLFNILKRKDKKESRTKGNIREKEETTDIVEDKGMKEIEQEFKYLDSKTKNKICIDGIALLLLTKMGIIENAINFYNIILTPSLVEEIEKQKKDNEPEANFILNLINTGKFSKEKVDKNKDLIQYGLYMAELEIVSHFLNGNCNFILSDDAIIRANREILKLNAISTPAFVLSLLNKEIITREHAISAYAILRSEKWFEEWIIDECIRRVKLKK</sequence>
<dbReference type="Pfam" id="PF11848">
    <property type="entry name" value="DUF3368"/>
    <property type="match status" value="1"/>
</dbReference>
<reference evidence="1" key="1">
    <citation type="submission" date="2019-11" db="EMBL/GenBank/DDBJ databases">
        <title>Lipid analysis of CO2-rich subsurface aquifers suggests an autotrophy-based deep biosphere with lysolipids enriched in CPR bacteria.</title>
        <authorList>
            <person name="Probst A.J."/>
            <person name="Elling F.J."/>
            <person name="Castelle C.J."/>
            <person name="Zhu Q."/>
            <person name="Elvert M."/>
            <person name="Birarda G."/>
            <person name="Holman H.-Y."/>
            <person name="Lane K.R."/>
            <person name="Ladd B."/>
            <person name="Ryan M.C."/>
            <person name="Woyke T."/>
            <person name="Hinrichs K.-U."/>
            <person name="Banfield J.F."/>
        </authorList>
    </citation>
    <scope>NUCLEOTIDE SEQUENCE</scope>
    <source>
        <strain evidence="1">CG_2015-01_33_1645</strain>
        <strain evidence="2">CG_2015-04_33_537</strain>
    </source>
</reference>
<evidence type="ECO:0008006" key="4">
    <source>
        <dbReference type="Google" id="ProtNLM"/>
    </source>
</evidence>
<dbReference type="InterPro" id="IPR021799">
    <property type="entry name" value="PIN-like_prokaryotic"/>
</dbReference>
<dbReference type="Proteomes" id="UP000738826">
    <property type="component" value="Unassembled WGS sequence"/>
</dbReference>
<dbReference type="EMBL" id="JAACQH010000008">
    <property type="protein sequence ID" value="NCS90900.1"/>
    <property type="molecule type" value="Genomic_DNA"/>
</dbReference>
<dbReference type="Proteomes" id="UP000768163">
    <property type="component" value="Unassembled WGS sequence"/>
</dbReference>